<evidence type="ECO:0000256" key="1">
    <source>
        <dbReference type="ARBA" id="ARBA00022630"/>
    </source>
</evidence>
<proteinExistence type="predicted"/>
<sequence length="311" mass="32644">MTGQVDVDVVVVGGGPAGLSAALNLVRARQRVLVLDGNRPRNAATLHSHGFLTRDGVSPLELRRLGREEVASYDDAEVQFALVNGISAVDGGFRVTASGVRGAPDRDVTTARVLVAAGLRETLPAITNLRAYYGTALHSCLECDGYEKSGQPLAVIGETDGLVETALLVAVWSDDVIVFTNGSPFVSEEEERMLADRGIRVERRVVSEVVGERGELTGLLLEDGEVVPRTAGFVRPRWTAALEYLAGLGADTDDDGLLIVDAAGRSSVPGLYAAGDITPPGPEQLIVAAGEGAQVSATILRDMVFAGARSI</sequence>
<dbReference type="STRING" id="995034.SAMN05216219_0888"/>
<evidence type="ECO:0000259" key="4">
    <source>
        <dbReference type="Pfam" id="PF07992"/>
    </source>
</evidence>
<evidence type="ECO:0000256" key="2">
    <source>
        <dbReference type="ARBA" id="ARBA00023002"/>
    </source>
</evidence>
<gene>
    <name evidence="5" type="ORF">SAMN05216219_0888</name>
</gene>
<dbReference type="InterPro" id="IPR036188">
    <property type="entry name" value="FAD/NAD-bd_sf"/>
</dbReference>
<evidence type="ECO:0000313" key="5">
    <source>
        <dbReference type="EMBL" id="SFN50840.1"/>
    </source>
</evidence>
<keyword evidence="6" id="KW-1185">Reference proteome</keyword>
<keyword evidence="2" id="KW-0560">Oxidoreductase</keyword>
<protein>
    <submittedName>
        <fullName evidence="5">Thioredoxin reductase</fullName>
    </submittedName>
</protein>
<dbReference type="SUPFAM" id="SSF51905">
    <property type="entry name" value="FAD/NAD(P)-binding domain"/>
    <property type="match status" value="1"/>
</dbReference>
<keyword evidence="1" id="KW-0285">Flavoprotein</keyword>
<name>A0A1I4ZLJ6_9MICO</name>
<dbReference type="PRINTS" id="PR00368">
    <property type="entry name" value="FADPNR"/>
</dbReference>
<organism evidence="5 6">
    <name type="scientific">Mycetocola miduiensis</name>
    <dbReference type="NCBI Taxonomy" id="995034"/>
    <lineage>
        <taxon>Bacteria</taxon>
        <taxon>Bacillati</taxon>
        <taxon>Actinomycetota</taxon>
        <taxon>Actinomycetes</taxon>
        <taxon>Micrococcales</taxon>
        <taxon>Microbacteriaceae</taxon>
        <taxon>Mycetocola</taxon>
    </lineage>
</organism>
<dbReference type="Gene3D" id="3.50.50.60">
    <property type="entry name" value="FAD/NAD(P)-binding domain"/>
    <property type="match status" value="2"/>
</dbReference>
<reference evidence="6" key="1">
    <citation type="submission" date="2016-10" db="EMBL/GenBank/DDBJ databases">
        <authorList>
            <person name="Varghese N."/>
            <person name="Submissions S."/>
        </authorList>
    </citation>
    <scope>NUCLEOTIDE SEQUENCE [LARGE SCALE GENOMIC DNA]</scope>
    <source>
        <strain evidence="6">CGMCC 1.11101</strain>
    </source>
</reference>
<evidence type="ECO:0000256" key="3">
    <source>
        <dbReference type="ARBA" id="ARBA00048132"/>
    </source>
</evidence>
<accession>A0A1I4ZLJ6</accession>
<dbReference type="PRINTS" id="PR00469">
    <property type="entry name" value="PNDRDTASEII"/>
</dbReference>
<dbReference type="RefSeq" id="WP_090709173.1">
    <property type="nucleotide sequence ID" value="NZ_FOVM01000002.1"/>
</dbReference>
<dbReference type="AlphaFoldDB" id="A0A1I4ZLJ6"/>
<dbReference type="Proteomes" id="UP000198867">
    <property type="component" value="Unassembled WGS sequence"/>
</dbReference>
<dbReference type="EMBL" id="FOVM01000002">
    <property type="protein sequence ID" value="SFN50840.1"/>
    <property type="molecule type" value="Genomic_DNA"/>
</dbReference>
<evidence type="ECO:0000313" key="6">
    <source>
        <dbReference type="Proteomes" id="UP000198867"/>
    </source>
</evidence>
<feature type="domain" description="FAD/NAD(P)-binding" evidence="4">
    <location>
        <begin position="8"/>
        <end position="292"/>
    </location>
</feature>
<dbReference type="GO" id="GO:0004791">
    <property type="term" value="F:thioredoxin-disulfide reductase (NADPH) activity"/>
    <property type="evidence" value="ECO:0007669"/>
    <property type="project" value="UniProtKB-EC"/>
</dbReference>
<comment type="catalytic activity">
    <reaction evidence="3">
        <text>[thioredoxin]-dithiol + NADP(+) = [thioredoxin]-disulfide + NADPH + H(+)</text>
        <dbReference type="Rhea" id="RHEA:20345"/>
        <dbReference type="Rhea" id="RHEA-COMP:10698"/>
        <dbReference type="Rhea" id="RHEA-COMP:10700"/>
        <dbReference type="ChEBI" id="CHEBI:15378"/>
        <dbReference type="ChEBI" id="CHEBI:29950"/>
        <dbReference type="ChEBI" id="CHEBI:50058"/>
        <dbReference type="ChEBI" id="CHEBI:57783"/>
        <dbReference type="ChEBI" id="CHEBI:58349"/>
        <dbReference type="EC" id="1.8.1.9"/>
    </reaction>
</comment>
<dbReference type="Pfam" id="PF07992">
    <property type="entry name" value="Pyr_redox_2"/>
    <property type="match status" value="1"/>
</dbReference>
<dbReference type="PANTHER" id="PTHR48105">
    <property type="entry name" value="THIOREDOXIN REDUCTASE 1-RELATED-RELATED"/>
    <property type="match status" value="1"/>
</dbReference>
<dbReference type="OrthoDB" id="9786503at2"/>
<dbReference type="InterPro" id="IPR023753">
    <property type="entry name" value="FAD/NAD-binding_dom"/>
</dbReference>
<dbReference type="InterPro" id="IPR050097">
    <property type="entry name" value="Ferredoxin-NADP_redctase_2"/>
</dbReference>